<dbReference type="RefSeq" id="XP_024325406.1">
    <property type="nucleotide sequence ID" value="XM_024466546.1"/>
</dbReference>
<gene>
    <name evidence="1" type="ORF">VC83_02893</name>
</gene>
<evidence type="ECO:0008006" key="2">
    <source>
        <dbReference type="Google" id="ProtNLM"/>
    </source>
</evidence>
<proteinExistence type="predicted"/>
<dbReference type="InterPro" id="IPR038883">
    <property type="entry name" value="AN11006-like"/>
</dbReference>
<dbReference type="PANTHER" id="PTHR42085">
    <property type="entry name" value="F-BOX DOMAIN-CONTAINING PROTEIN"/>
    <property type="match status" value="1"/>
</dbReference>
<dbReference type="PANTHER" id="PTHR42085:SF2">
    <property type="entry name" value="F-BOX DOMAIN-CONTAINING PROTEIN"/>
    <property type="match status" value="1"/>
</dbReference>
<protein>
    <recommendedName>
        <fullName evidence="2">F-box domain-containing protein</fullName>
    </recommendedName>
</protein>
<evidence type="ECO:0000313" key="1">
    <source>
        <dbReference type="EMBL" id="OAF60124.1"/>
    </source>
</evidence>
<dbReference type="GeneID" id="36285970"/>
<dbReference type="Proteomes" id="UP000077154">
    <property type="component" value="Unassembled WGS sequence"/>
</dbReference>
<sequence>MATESNTSEAEQPFRSRKAYQKRLLCREDVLSMSERAGEEPMNPPDYSTSFAKDSTCHLTWGVLNSGPTFAISKPRCYQGLKARKESARLKREAKSNLAPVEKPAYPLLSNLPMELREIVYGHLLISNAPIILYPDWCDVQRNAGLDLGILRVCKKINEEATNFLYQRNTFHALVRDNRAISRFDQCLYPAYVYLFRNVVIEHTKETSSLVWMQDTANSIQTLIASDVALDSITLAFALRALSKDPTAAEAEDPMTFANFFTEGSRVIKLLERLRCRVINIVVKLEGKTRVVVSLDVRHLDRDYSKSPFVNDLAAKAGRLMRTEKAKMALGGLKLAVGKIASNWEEAVELGVCRVMEEGEKISDGTALKRV</sequence>
<dbReference type="AlphaFoldDB" id="A0A177AG39"/>
<name>A0A177AG39_9PEZI</name>
<dbReference type="eggNOG" id="ENOG502RIRP">
    <property type="taxonomic scope" value="Eukaryota"/>
</dbReference>
<dbReference type="OrthoDB" id="5413827at2759"/>
<dbReference type="EMBL" id="KV441392">
    <property type="protein sequence ID" value="OAF60124.1"/>
    <property type="molecule type" value="Genomic_DNA"/>
</dbReference>
<accession>A0A177AG39</accession>
<reference evidence="1" key="1">
    <citation type="submission" date="2016-03" db="EMBL/GenBank/DDBJ databases">
        <title>Updated assembly of Pseudogymnoascus destructans, the fungus causing white-nose syndrome of bats.</title>
        <authorList>
            <person name="Palmer J.M."/>
            <person name="Drees K.P."/>
            <person name="Foster J.T."/>
            <person name="Lindner D.L."/>
        </authorList>
    </citation>
    <scope>NUCLEOTIDE SEQUENCE [LARGE SCALE GENOMIC DNA]</scope>
    <source>
        <strain evidence="1">20631-21</strain>
    </source>
</reference>
<dbReference type="VEuPathDB" id="FungiDB:GMDG_07481"/>
<organism evidence="1">
    <name type="scientific">Pseudogymnoascus destructans</name>
    <dbReference type="NCBI Taxonomy" id="655981"/>
    <lineage>
        <taxon>Eukaryota</taxon>
        <taxon>Fungi</taxon>
        <taxon>Dikarya</taxon>
        <taxon>Ascomycota</taxon>
        <taxon>Pezizomycotina</taxon>
        <taxon>Leotiomycetes</taxon>
        <taxon>Thelebolales</taxon>
        <taxon>Thelebolaceae</taxon>
        <taxon>Pseudogymnoascus</taxon>
    </lineage>
</organism>